<proteinExistence type="predicted"/>
<dbReference type="GO" id="GO:0016740">
    <property type="term" value="F:transferase activity"/>
    <property type="evidence" value="ECO:0007669"/>
    <property type="project" value="UniProtKB-KW"/>
</dbReference>
<dbReference type="GO" id="GO:0006450">
    <property type="term" value="P:regulation of translational fidelity"/>
    <property type="evidence" value="ECO:0007669"/>
    <property type="project" value="InterPro"/>
</dbReference>
<dbReference type="EMBL" id="VSSQ01014468">
    <property type="protein sequence ID" value="MPM53720.1"/>
    <property type="molecule type" value="Genomic_DNA"/>
</dbReference>
<dbReference type="NCBIfam" id="TIGR00135">
    <property type="entry name" value="gatC"/>
    <property type="match status" value="1"/>
</dbReference>
<reference evidence="1" key="1">
    <citation type="submission" date="2019-08" db="EMBL/GenBank/DDBJ databases">
        <authorList>
            <person name="Kucharzyk K."/>
            <person name="Murdoch R.W."/>
            <person name="Higgins S."/>
            <person name="Loffler F."/>
        </authorList>
    </citation>
    <scope>NUCLEOTIDE SEQUENCE</scope>
</reference>
<sequence>MDRETVTKVARIAHLELTEEEIELYRKDLEEILDYFQVLDGAPSSDALLVNPVEVSDVLRSDEPRMDIPADDLLANMNTYERYVRGPRVQ</sequence>
<dbReference type="InterPro" id="IPR036113">
    <property type="entry name" value="Asp/Glu-ADT_sf_sub_c"/>
</dbReference>
<dbReference type="AlphaFoldDB" id="A0A645AKS9"/>
<dbReference type="EC" id="6.3.5.-" evidence="1"/>
<dbReference type="GO" id="GO:0016874">
    <property type="term" value="F:ligase activity"/>
    <property type="evidence" value="ECO:0007669"/>
    <property type="project" value="UniProtKB-KW"/>
</dbReference>
<evidence type="ECO:0000313" key="1">
    <source>
        <dbReference type="EMBL" id="MPM53720.1"/>
    </source>
</evidence>
<dbReference type="Pfam" id="PF02686">
    <property type="entry name" value="GatC"/>
    <property type="match status" value="1"/>
</dbReference>
<comment type="caution">
    <text evidence="1">The sequence shown here is derived from an EMBL/GenBank/DDBJ whole genome shotgun (WGS) entry which is preliminary data.</text>
</comment>
<protein>
    <submittedName>
        <fullName evidence="1">Aspartyl/glutamyl-tRNA(Asn/Gln) amidotransferase subunit C</fullName>
        <ecNumber evidence="1">6.3.5.-</ecNumber>
    </submittedName>
</protein>
<keyword evidence="1" id="KW-0808">Transferase</keyword>
<dbReference type="InterPro" id="IPR003837">
    <property type="entry name" value="GatC"/>
</dbReference>
<organism evidence="1">
    <name type="scientific">bioreactor metagenome</name>
    <dbReference type="NCBI Taxonomy" id="1076179"/>
    <lineage>
        <taxon>unclassified sequences</taxon>
        <taxon>metagenomes</taxon>
        <taxon>ecological metagenomes</taxon>
    </lineage>
</organism>
<dbReference type="Gene3D" id="1.10.20.60">
    <property type="entry name" value="Glu-tRNAGln amidotransferase C subunit, N-terminal domain"/>
    <property type="match status" value="1"/>
</dbReference>
<keyword evidence="1" id="KW-0436">Ligase</keyword>
<gene>
    <name evidence="1" type="primary">gatC_16</name>
    <name evidence="1" type="ORF">SDC9_100489</name>
</gene>
<name>A0A645AKS9_9ZZZZ</name>
<dbReference type="SUPFAM" id="SSF141000">
    <property type="entry name" value="Glu-tRNAGln amidotransferase C subunit"/>
    <property type="match status" value="1"/>
</dbReference>
<accession>A0A645AKS9</accession>